<protein>
    <recommendedName>
        <fullName evidence="3">RNA helicase</fullName>
        <ecNumber evidence="3">3.6.4.13</ecNumber>
    </recommendedName>
</protein>
<feature type="domain" description="Helicase MOV-10 Ig-like" evidence="16">
    <location>
        <begin position="129"/>
        <end position="251"/>
    </location>
</feature>
<dbReference type="InterPro" id="IPR049080">
    <property type="entry name" value="MOV-10-like_beta-barrel"/>
</dbReference>
<evidence type="ECO:0000256" key="3">
    <source>
        <dbReference type="ARBA" id="ARBA00012552"/>
    </source>
</evidence>
<dbReference type="Proteomes" id="UP001066276">
    <property type="component" value="Chromosome 6"/>
</dbReference>
<organism evidence="19 20">
    <name type="scientific">Pleurodeles waltl</name>
    <name type="common">Iberian ribbed newt</name>
    <dbReference type="NCBI Taxonomy" id="8319"/>
    <lineage>
        <taxon>Eukaryota</taxon>
        <taxon>Metazoa</taxon>
        <taxon>Chordata</taxon>
        <taxon>Craniata</taxon>
        <taxon>Vertebrata</taxon>
        <taxon>Euteleostomi</taxon>
        <taxon>Amphibia</taxon>
        <taxon>Batrachia</taxon>
        <taxon>Caudata</taxon>
        <taxon>Salamandroidea</taxon>
        <taxon>Salamandridae</taxon>
        <taxon>Pleurodelinae</taxon>
        <taxon>Pleurodeles</taxon>
    </lineage>
</organism>
<dbReference type="Pfam" id="PF21633">
    <property type="entry name" value="MOV-10_Ig-like"/>
    <property type="match status" value="1"/>
</dbReference>
<comment type="catalytic activity">
    <reaction evidence="11">
        <text>ATP + H2O = ADP + phosphate + H(+)</text>
        <dbReference type="Rhea" id="RHEA:13065"/>
        <dbReference type="ChEBI" id="CHEBI:15377"/>
        <dbReference type="ChEBI" id="CHEBI:15378"/>
        <dbReference type="ChEBI" id="CHEBI:30616"/>
        <dbReference type="ChEBI" id="CHEBI:43474"/>
        <dbReference type="ChEBI" id="CHEBI:456216"/>
        <dbReference type="EC" id="3.6.4.13"/>
    </reaction>
</comment>
<evidence type="ECO:0000256" key="2">
    <source>
        <dbReference type="ARBA" id="ARBA00005601"/>
    </source>
</evidence>
<evidence type="ECO:0000259" key="16">
    <source>
        <dbReference type="Pfam" id="PF21633"/>
    </source>
</evidence>
<evidence type="ECO:0000256" key="5">
    <source>
        <dbReference type="ARBA" id="ARBA00022741"/>
    </source>
</evidence>
<evidence type="ECO:0000313" key="20">
    <source>
        <dbReference type="Proteomes" id="UP001066276"/>
    </source>
</evidence>
<dbReference type="InterPro" id="IPR041679">
    <property type="entry name" value="DNA2/NAM7-like_C"/>
</dbReference>
<feature type="compositionally biased region" description="Polar residues" evidence="12">
    <location>
        <begin position="990"/>
        <end position="1001"/>
    </location>
</feature>
<keyword evidence="10" id="KW-0943">RNA-mediated gene silencing</keyword>
<dbReference type="GO" id="GO:0032574">
    <property type="term" value="F:5'-3' RNA helicase activity"/>
    <property type="evidence" value="ECO:0007669"/>
    <property type="project" value="InterPro"/>
</dbReference>
<dbReference type="Pfam" id="PF21632">
    <property type="entry name" value="MOV-10_N"/>
    <property type="match status" value="1"/>
</dbReference>
<keyword evidence="8" id="KW-0067">ATP-binding</keyword>
<dbReference type="InterPro" id="IPR049079">
    <property type="entry name" value="Mov-10_helical"/>
</dbReference>
<evidence type="ECO:0000256" key="4">
    <source>
        <dbReference type="ARBA" id="ARBA00022490"/>
    </source>
</evidence>
<keyword evidence="6" id="KW-0378">Hydrolase</keyword>
<sequence length="1010" mass="114814">MPPLTFKERIAAGEQFIQFLKDTNRSKLSKRVELKAIYSEEFRYRDGQRRPSFSSMLFSLVQAAKAEVNKDDVFFRKVLKKNRSELADQYRRPQTVQQEEPILTPLADGGQTYTKGQAKKLIQWFKNNRSEFIGGKKGIHIYSAHDLTNGRIRFPLTQDEPKTIIICIENKGEEEVTFRQYKVLRRLRVFAFEDERKVSASSPLILAPGASYEVRVHCLTKYYGYFPITVVFEFSCVSSGRFCIGRFLSAVSNGSLAEELGPTAPYRPYQATIRRPTTYLDDEGVPPENFLDYELERSVSLGQYMYPVMLKDIVQELIQLGLDRPNPRSPVKEDTRQVVSLLSADLQFSNYKDRFQLLLQLEEIQMEVDIRRYDQTDMSMIQDPINRKFLILSVPGVAENRPSVLRGDHLFVTHADHRGGQNIIRYKGYVHAVELEQVKLGFSQNLLCRFVDYLKFDVTFTFNRLPLRVQHRAVELAKQSHLKDVLFPSVSYGKGVLPPGTKLRLYDRILENNQEQSNAVHQIVTGSSRPAPYLIFGPPGTGKTVTLVEAIKQVLERIPTSHVLACAPSNSAADLLCERLMKHRDKKDLYRINASSRDFRLIPEAIKPCCNWDEHKLCHVYPNKEKLETYRVIITTLVTAGRLVSANFPHGHFSHVFIDESGHAVEPECVIAIAGIMDAMDPQTNKDGGQLVLAGDPKQLGPILRSPVAIKHGLDMSLLERLMTQNSLYQKTDSGFNPVFVTKLLQNYRSHPAILKIPNDLFYDGELQECADEILSHSYCNWEHLPKQGFPIIFNGVLGEDQREGNSPSFFNVTEVDAVVSYLKKLLTTQGKKGKSKLSPKEIGIISPYRKQVEKIRKAITKLDPVLKGMNDIKDLKVGSVEEFQGQERRVIIISTVRSCTDYVKLDADFNLGFLKNPKRFNVAITRAKALLIVVGNPIILDKDPNWSRFLKYCSDNGGYTGFPYQEENMAEDDLAERLSALNLSAEPPATSSGESVVQQQEEPEWRNDL</sequence>
<dbReference type="AlphaFoldDB" id="A0AAV7QER4"/>
<keyword evidence="5" id="KW-0547">Nucleotide-binding</keyword>
<evidence type="ECO:0000259" key="15">
    <source>
        <dbReference type="Pfam" id="PF21632"/>
    </source>
</evidence>
<accession>A0AAV7QER4</accession>
<evidence type="ECO:0000256" key="10">
    <source>
        <dbReference type="ARBA" id="ARBA00023158"/>
    </source>
</evidence>
<dbReference type="SUPFAM" id="SSF52540">
    <property type="entry name" value="P-loop containing nucleoside triphosphate hydrolases"/>
    <property type="match status" value="1"/>
</dbReference>
<dbReference type="Pfam" id="PF13086">
    <property type="entry name" value="AAA_11"/>
    <property type="match status" value="2"/>
</dbReference>
<gene>
    <name evidence="19" type="ORF">NDU88_004981</name>
</gene>
<dbReference type="FunFam" id="3.40.50.300:FF:000608">
    <property type="entry name" value="Mov10 RISC complex RNA helicase"/>
    <property type="match status" value="1"/>
</dbReference>
<evidence type="ECO:0000256" key="12">
    <source>
        <dbReference type="SAM" id="MobiDB-lite"/>
    </source>
</evidence>
<feature type="domain" description="DNA2/NAM7 helicase helicase" evidence="13">
    <location>
        <begin position="624"/>
        <end position="706"/>
    </location>
</feature>
<evidence type="ECO:0000256" key="9">
    <source>
        <dbReference type="ARBA" id="ARBA00022884"/>
    </source>
</evidence>
<evidence type="ECO:0000256" key="11">
    <source>
        <dbReference type="ARBA" id="ARBA00047984"/>
    </source>
</evidence>
<keyword evidence="7" id="KW-0347">Helicase</keyword>
<dbReference type="CDD" id="cd18808">
    <property type="entry name" value="SF1_C_Upf1"/>
    <property type="match status" value="1"/>
</dbReference>
<evidence type="ECO:0000259" key="18">
    <source>
        <dbReference type="Pfam" id="PF21635"/>
    </source>
</evidence>
<keyword evidence="9" id="KW-0694">RNA-binding</keyword>
<feature type="region of interest" description="Disordered" evidence="12">
    <location>
        <begin position="986"/>
        <end position="1010"/>
    </location>
</feature>
<dbReference type="InterPro" id="IPR047187">
    <property type="entry name" value="SF1_C_Upf1"/>
</dbReference>
<evidence type="ECO:0000313" key="19">
    <source>
        <dbReference type="EMBL" id="KAJ1138600.1"/>
    </source>
</evidence>
<reference evidence="19" key="1">
    <citation type="journal article" date="2022" name="bioRxiv">
        <title>Sequencing and chromosome-scale assembly of the giantPleurodeles waltlgenome.</title>
        <authorList>
            <person name="Brown T."/>
            <person name="Elewa A."/>
            <person name="Iarovenko S."/>
            <person name="Subramanian E."/>
            <person name="Araus A.J."/>
            <person name="Petzold A."/>
            <person name="Susuki M."/>
            <person name="Suzuki K.-i.T."/>
            <person name="Hayashi T."/>
            <person name="Toyoda A."/>
            <person name="Oliveira C."/>
            <person name="Osipova E."/>
            <person name="Leigh N.D."/>
            <person name="Simon A."/>
            <person name="Yun M.H."/>
        </authorList>
    </citation>
    <scope>NUCLEOTIDE SEQUENCE</scope>
    <source>
        <strain evidence="19">20211129_DDA</strain>
        <tissue evidence="19">Liver</tissue>
    </source>
</reference>
<dbReference type="InterPro" id="IPR049075">
    <property type="entry name" value="MOV-10_N"/>
</dbReference>
<dbReference type="PANTHER" id="PTHR45418:SF1">
    <property type="entry name" value="CANCER_TESTIS ANTIGEN 55"/>
    <property type="match status" value="1"/>
</dbReference>
<comment type="similarity">
    <text evidence="2">Belongs to the DNA2/NAM7 helicase family. SDE3 subfamily.</text>
</comment>
<dbReference type="GO" id="GO:0000932">
    <property type="term" value="C:P-body"/>
    <property type="evidence" value="ECO:0007669"/>
    <property type="project" value="UniProtKB-SubCell"/>
</dbReference>
<name>A0AAV7QER4_PLEWA</name>
<dbReference type="FunFam" id="3.40.50.300:FF:001941">
    <property type="entry name" value="Mov10 RISC complex RNA helicase"/>
    <property type="match status" value="1"/>
</dbReference>
<dbReference type="EMBL" id="JANPWB010000010">
    <property type="protein sequence ID" value="KAJ1138600.1"/>
    <property type="molecule type" value="Genomic_DNA"/>
</dbReference>
<dbReference type="GO" id="GO:0003723">
    <property type="term" value="F:RNA binding"/>
    <property type="evidence" value="ECO:0007669"/>
    <property type="project" value="UniProtKB-KW"/>
</dbReference>
<evidence type="ECO:0000259" key="17">
    <source>
        <dbReference type="Pfam" id="PF21634"/>
    </source>
</evidence>
<dbReference type="InterPro" id="IPR041677">
    <property type="entry name" value="DNA2/NAM7_AAA_11"/>
</dbReference>
<dbReference type="InterPro" id="IPR027417">
    <property type="entry name" value="P-loop_NTPase"/>
</dbReference>
<dbReference type="CDD" id="cd18038">
    <property type="entry name" value="DEXXQc_Helz-like"/>
    <property type="match status" value="1"/>
</dbReference>
<evidence type="ECO:0000259" key="13">
    <source>
        <dbReference type="Pfam" id="PF13086"/>
    </source>
</evidence>
<evidence type="ECO:0000259" key="14">
    <source>
        <dbReference type="Pfam" id="PF13087"/>
    </source>
</evidence>
<evidence type="ECO:0000256" key="6">
    <source>
        <dbReference type="ARBA" id="ARBA00022801"/>
    </source>
</evidence>
<evidence type="ECO:0000256" key="1">
    <source>
        <dbReference type="ARBA" id="ARBA00004201"/>
    </source>
</evidence>
<feature type="domain" description="DNA2/NAM7 helicase-like C-terminal" evidence="14">
    <location>
        <begin position="714"/>
        <end position="937"/>
    </location>
</feature>
<dbReference type="Pfam" id="PF13087">
    <property type="entry name" value="AAA_12"/>
    <property type="match status" value="1"/>
</dbReference>
<dbReference type="Pfam" id="PF21634">
    <property type="entry name" value="MOV-10_beta-barrel"/>
    <property type="match status" value="1"/>
</dbReference>
<feature type="domain" description="Helicase MOV-10 N-terminal" evidence="15">
    <location>
        <begin position="11"/>
        <end position="75"/>
    </location>
</feature>
<dbReference type="GO" id="GO:0005524">
    <property type="term" value="F:ATP binding"/>
    <property type="evidence" value="ECO:0007669"/>
    <property type="project" value="UniProtKB-KW"/>
</dbReference>
<dbReference type="Gene3D" id="3.40.50.300">
    <property type="entry name" value="P-loop containing nucleotide triphosphate hydrolases"/>
    <property type="match status" value="2"/>
</dbReference>
<feature type="domain" description="DNA2/NAM7 helicase helicase" evidence="13">
    <location>
        <begin position="513"/>
        <end position="596"/>
    </location>
</feature>
<proteinExistence type="inferred from homology"/>
<keyword evidence="4" id="KW-0963">Cytoplasm</keyword>
<feature type="domain" description="Helicase MOV-10 helical" evidence="18">
    <location>
        <begin position="301"/>
        <end position="372"/>
    </location>
</feature>
<feature type="domain" description="Helicase MOV-10-like beta-barrel" evidence="17">
    <location>
        <begin position="373"/>
        <end position="460"/>
    </location>
</feature>
<dbReference type="InterPro" id="IPR049077">
    <property type="entry name" value="MOV-10_Ig-like"/>
</dbReference>
<keyword evidence="20" id="KW-1185">Reference proteome</keyword>
<evidence type="ECO:0000256" key="7">
    <source>
        <dbReference type="ARBA" id="ARBA00022806"/>
    </source>
</evidence>
<evidence type="ECO:0000256" key="8">
    <source>
        <dbReference type="ARBA" id="ARBA00022840"/>
    </source>
</evidence>
<dbReference type="EC" id="3.6.4.13" evidence="3"/>
<dbReference type="GO" id="GO:0031047">
    <property type="term" value="P:regulatory ncRNA-mediated gene silencing"/>
    <property type="evidence" value="ECO:0007669"/>
    <property type="project" value="UniProtKB-KW"/>
</dbReference>
<dbReference type="PANTHER" id="PTHR45418">
    <property type="entry name" value="CANCER/TESTIS ANTIGEN 55"/>
    <property type="match status" value="1"/>
</dbReference>
<comment type="subcellular location">
    <subcellularLocation>
        <location evidence="1">Cytoplasm</location>
        <location evidence="1">P-body</location>
    </subcellularLocation>
</comment>
<dbReference type="Pfam" id="PF21635">
    <property type="entry name" value="Mov-10_helical"/>
    <property type="match status" value="1"/>
</dbReference>
<dbReference type="GO" id="GO:0016787">
    <property type="term" value="F:hydrolase activity"/>
    <property type="evidence" value="ECO:0007669"/>
    <property type="project" value="UniProtKB-KW"/>
</dbReference>
<comment type="caution">
    <text evidence="19">The sequence shown here is derived from an EMBL/GenBank/DDBJ whole genome shotgun (WGS) entry which is preliminary data.</text>
</comment>
<dbReference type="InterPro" id="IPR026122">
    <property type="entry name" value="MOV-10/SDE3_DEXXQ/H-box"/>
</dbReference>